<proteinExistence type="predicted"/>
<name>A0A6N2N197_SALVM</name>
<dbReference type="PROSITE" id="PS51257">
    <property type="entry name" value="PROKAR_LIPOPROTEIN"/>
    <property type="match status" value="1"/>
</dbReference>
<evidence type="ECO:0000256" key="1">
    <source>
        <dbReference type="SAM" id="Phobius"/>
    </source>
</evidence>
<gene>
    <name evidence="2" type="ORF">SVIM_LOCUS448908</name>
</gene>
<sequence>MDKWILNFQCSIQTLISCGGGGGGGEDKEKAKKERCGDDPFNPKLQLYKLSFSLVLPLMVSFWLFVVLCSSSVLRYLSKYFSLSHHSF</sequence>
<keyword evidence="1" id="KW-0812">Transmembrane</keyword>
<feature type="transmembrane region" description="Helical" evidence="1">
    <location>
        <begin position="54"/>
        <end position="77"/>
    </location>
</feature>
<evidence type="ECO:0008006" key="3">
    <source>
        <dbReference type="Google" id="ProtNLM"/>
    </source>
</evidence>
<organism evidence="2">
    <name type="scientific">Salix viminalis</name>
    <name type="common">Common osier</name>
    <name type="synonym">Basket willow</name>
    <dbReference type="NCBI Taxonomy" id="40686"/>
    <lineage>
        <taxon>Eukaryota</taxon>
        <taxon>Viridiplantae</taxon>
        <taxon>Streptophyta</taxon>
        <taxon>Embryophyta</taxon>
        <taxon>Tracheophyta</taxon>
        <taxon>Spermatophyta</taxon>
        <taxon>Magnoliopsida</taxon>
        <taxon>eudicotyledons</taxon>
        <taxon>Gunneridae</taxon>
        <taxon>Pentapetalae</taxon>
        <taxon>rosids</taxon>
        <taxon>fabids</taxon>
        <taxon>Malpighiales</taxon>
        <taxon>Salicaceae</taxon>
        <taxon>Saliceae</taxon>
        <taxon>Salix</taxon>
    </lineage>
</organism>
<accession>A0A6N2N197</accession>
<dbReference type="AlphaFoldDB" id="A0A6N2N197"/>
<keyword evidence="1" id="KW-0472">Membrane</keyword>
<dbReference type="EMBL" id="CAADRP010002063">
    <property type="protein sequence ID" value="VFU60513.1"/>
    <property type="molecule type" value="Genomic_DNA"/>
</dbReference>
<keyword evidence="1" id="KW-1133">Transmembrane helix</keyword>
<protein>
    <recommendedName>
        <fullName evidence="3">Transmembrane protein</fullName>
    </recommendedName>
</protein>
<evidence type="ECO:0000313" key="2">
    <source>
        <dbReference type="EMBL" id="VFU60513.1"/>
    </source>
</evidence>
<reference evidence="2" key="1">
    <citation type="submission" date="2019-03" db="EMBL/GenBank/DDBJ databases">
        <authorList>
            <person name="Mank J."/>
            <person name="Almeida P."/>
        </authorList>
    </citation>
    <scope>NUCLEOTIDE SEQUENCE</scope>
    <source>
        <strain evidence="2">78183</strain>
    </source>
</reference>